<keyword evidence="2" id="KW-1185">Reference proteome</keyword>
<evidence type="ECO:0000313" key="1">
    <source>
        <dbReference type="EMBL" id="MBW0471878.1"/>
    </source>
</evidence>
<dbReference type="AlphaFoldDB" id="A0A9Q3GLF0"/>
<organism evidence="1 2">
    <name type="scientific">Austropuccinia psidii MF-1</name>
    <dbReference type="NCBI Taxonomy" id="1389203"/>
    <lineage>
        <taxon>Eukaryota</taxon>
        <taxon>Fungi</taxon>
        <taxon>Dikarya</taxon>
        <taxon>Basidiomycota</taxon>
        <taxon>Pucciniomycotina</taxon>
        <taxon>Pucciniomycetes</taxon>
        <taxon>Pucciniales</taxon>
        <taxon>Sphaerophragmiaceae</taxon>
        <taxon>Austropuccinia</taxon>
    </lineage>
</organism>
<dbReference type="OrthoDB" id="4360000at2759"/>
<reference evidence="1" key="1">
    <citation type="submission" date="2021-03" db="EMBL/GenBank/DDBJ databases">
        <title>Draft genome sequence of rust myrtle Austropuccinia psidii MF-1, a brazilian biotype.</title>
        <authorList>
            <person name="Quecine M.C."/>
            <person name="Pachon D.M.R."/>
            <person name="Bonatelli M.L."/>
            <person name="Correr F.H."/>
            <person name="Franceschini L.M."/>
            <person name="Leite T.F."/>
            <person name="Margarido G.R.A."/>
            <person name="Almeida C.A."/>
            <person name="Ferrarezi J.A."/>
            <person name="Labate C.A."/>
        </authorList>
    </citation>
    <scope>NUCLEOTIDE SEQUENCE</scope>
    <source>
        <strain evidence="1">MF-1</strain>
    </source>
</reference>
<gene>
    <name evidence="1" type="ORF">O181_011593</name>
</gene>
<name>A0A9Q3GLF0_9BASI</name>
<dbReference type="EMBL" id="AVOT02002895">
    <property type="protein sequence ID" value="MBW0471878.1"/>
    <property type="molecule type" value="Genomic_DNA"/>
</dbReference>
<accession>A0A9Q3GLF0</accession>
<sequence length="150" mass="17723">MIQTMKDIIRRCCAYGMEYKDHEGHTHGWITHLPAIELDYNTIQRSTTAKDFHDIWKRECDKVARCIAEEKDYNKKRHEKTHKEPEFRKFYQVLVSTLNFDNPKGPKKMRDSFLVSFNIIKLIGTNAVEVKLSEAFSRKYLVFPVSLVKP</sequence>
<evidence type="ECO:0000313" key="2">
    <source>
        <dbReference type="Proteomes" id="UP000765509"/>
    </source>
</evidence>
<protein>
    <submittedName>
        <fullName evidence="1">Uncharacterized protein</fullName>
    </submittedName>
</protein>
<dbReference type="Proteomes" id="UP000765509">
    <property type="component" value="Unassembled WGS sequence"/>
</dbReference>
<proteinExistence type="predicted"/>
<comment type="caution">
    <text evidence="1">The sequence shown here is derived from an EMBL/GenBank/DDBJ whole genome shotgun (WGS) entry which is preliminary data.</text>
</comment>